<gene>
    <name evidence="1" type="primary">PFC7</name>
    <name evidence="1" type="ORF">DPX39_030037000</name>
</gene>
<accession>A0A3L6LAP6</accession>
<proteinExistence type="predicted"/>
<dbReference type="Proteomes" id="UP000266743">
    <property type="component" value="Chromosome 3"/>
</dbReference>
<dbReference type="EMBL" id="QSBY01000003">
    <property type="protein sequence ID" value="RHW73629.1"/>
    <property type="molecule type" value="Genomic_DNA"/>
</dbReference>
<comment type="caution">
    <text evidence="1">The sequence shown here is derived from an EMBL/GenBank/DDBJ whole genome shotgun (WGS) entry which is preliminary data.</text>
</comment>
<dbReference type="AlphaFoldDB" id="A0A3L6LAP6"/>
<protein>
    <submittedName>
        <fullName evidence="1">Paraflagellar rod component</fullName>
    </submittedName>
</protein>
<name>A0A3L6LAP6_9TRYP</name>
<reference evidence="1" key="1">
    <citation type="submission" date="2018-09" db="EMBL/GenBank/DDBJ databases">
        <title>whole genome sequence of T. equiperdum IVM-t1 strain.</title>
        <authorList>
            <person name="Suganuma K."/>
        </authorList>
    </citation>
    <scope>NUCLEOTIDE SEQUENCE [LARGE SCALE GENOMIC DNA]</scope>
    <source>
        <strain evidence="1">IVM-t1</strain>
    </source>
</reference>
<sequence>MSTQLISGGEDGSHSQLMDLVLTNCSRPQSRACDNKQSTDGVVRLTSYVDLPNRDTLLPPIAEPKGGVPETSETLFPRRLGFDMIGVSSVSEEMLRDLYEVFDVHQSGGVERGVLREMMRSGFSHFAAPCSDRDLDRFFENVTPFRVRRRRTPKEGEVDVVPFNEFCVAFLSWLRR</sequence>
<organism evidence="1">
    <name type="scientific">Trypanosoma brucei equiperdum</name>
    <dbReference type="NCBI Taxonomy" id="630700"/>
    <lineage>
        <taxon>Eukaryota</taxon>
        <taxon>Discoba</taxon>
        <taxon>Euglenozoa</taxon>
        <taxon>Kinetoplastea</taxon>
        <taxon>Metakinetoplastina</taxon>
        <taxon>Trypanosomatida</taxon>
        <taxon>Trypanosomatidae</taxon>
        <taxon>Trypanosoma</taxon>
    </lineage>
</organism>
<evidence type="ECO:0000313" key="1">
    <source>
        <dbReference type="EMBL" id="RHW73629.1"/>
    </source>
</evidence>
<keyword evidence="1" id="KW-0282">Flagellum</keyword>
<keyword evidence="1" id="KW-0966">Cell projection</keyword>
<keyword evidence="1" id="KW-0969">Cilium</keyword>